<evidence type="ECO:0000256" key="2">
    <source>
        <dbReference type="ARBA" id="ARBA00010869"/>
    </source>
</evidence>
<comment type="cofactor">
    <cofactor evidence="1">
        <name>pyridoxal 5'-phosphate</name>
        <dbReference type="ChEBI" id="CHEBI:597326"/>
    </cofactor>
</comment>
<evidence type="ECO:0000256" key="1">
    <source>
        <dbReference type="ARBA" id="ARBA00001933"/>
    </source>
</evidence>
<feature type="domain" description="Tryptophan synthase beta chain-like PALP" evidence="6">
    <location>
        <begin position="42"/>
        <end position="327"/>
    </location>
</feature>
<comment type="similarity">
    <text evidence="2">Belongs to the serine/threonine dehydratase family.</text>
</comment>
<dbReference type="AlphaFoldDB" id="A0A6J4TJW9"/>
<dbReference type="InterPro" id="IPR050147">
    <property type="entry name" value="Ser/Thr_Dehydratase"/>
</dbReference>
<dbReference type="Pfam" id="PF00291">
    <property type="entry name" value="PALP"/>
    <property type="match status" value="1"/>
</dbReference>
<dbReference type="FunFam" id="3.40.50.1100:FF:000005">
    <property type="entry name" value="Threonine dehydratase catabolic"/>
    <property type="match status" value="1"/>
</dbReference>
<dbReference type="Gene3D" id="3.40.50.1100">
    <property type="match status" value="2"/>
</dbReference>
<evidence type="ECO:0000256" key="3">
    <source>
        <dbReference type="ARBA" id="ARBA00022898"/>
    </source>
</evidence>
<keyword evidence="4" id="KW-0456">Lyase</keyword>
<dbReference type="InterPro" id="IPR036052">
    <property type="entry name" value="TrpB-like_PALP_sf"/>
</dbReference>
<name>A0A6J4TJW9_9BACT</name>
<gene>
    <name evidence="7" type="ORF">AVDCRST_MAG73-388</name>
</gene>
<protein>
    <submittedName>
        <fullName evidence="7">Pyridoxal-phosphate dependent enzyme family protein</fullName>
    </submittedName>
</protein>
<organism evidence="7">
    <name type="scientific">uncultured Thermomicrobiales bacterium</name>
    <dbReference type="NCBI Taxonomy" id="1645740"/>
    <lineage>
        <taxon>Bacteria</taxon>
        <taxon>Pseudomonadati</taxon>
        <taxon>Thermomicrobiota</taxon>
        <taxon>Thermomicrobia</taxon>
        <taxon>Thermomicrobiales</taxon>
        <taxon>environmental samples</taxon>
    </lineage>
</organism>
<dbReference type="GO" id="GO:0009097">
    <property type="term" value="P:isoleucine biosynthetic process"/>
    <property type="evidence" value="ECO:0007669"/>
    <property type="project" value="TreeGrafter"/>
</dbReference>
<dbReference type="EMBL" id="CADCWE010000023">
    <property type="protein sequence ID" value="CAA9524508.1"/>
    <property type="molecule type" value="Genomic_DNA"/>
</dbReference>
<dbReference type="InterPro" id="IPR001926">
    <property type="entry name" value="TrpB-like_PALP"/>
</dbReference>
<dbReference type="GO" id="GO:0006567">
    <property type="term" value="P:L-threonine catabolic process"/>
    <property type="evidence" value="ECO:0007669"/>
    <property type="project" value="TreeGrafter"/>
</dbReference>
<dbReference type="SUPFAM" id="SSF53686">
    <property type="entry name" value="Tryptophan synthase beta subunit-like PLP-dependent enzymes"/>
    <property type="match status" value="1"/>
</dbReference>
<evidence type="ECO:0000256" key="4">
    <source>
        <dbReference type="ARBA" id="ARBA00023239"/>
    </source>
</evidence>
<dbReference type="GO" id="GO:0004794">
    <property type="term" value="F:threonine deaminase activity"/>
    <property type="evidence" value="ECO:0007669"/>
    <property type="project" value="TreeGrafter"/>
</dbReference>
<evidence type="ECO:0000256" key="5">
    <source>
        <dbReference type="SAM" id="MobiDB-lite"/>
    </source>
</evidence>
<dbReference type="GO" id="GO:0003941">
    <property type="term" value="F:L-serine ammonia-lyase activity"/>
    <property type="evidence" value="ECO:0007669"/>
    <property type="project" value="TreeGrafter"/>
</dbReference>
<feature type="region of interest" description="Disordered" evidence="5">
    <location>
        <begin position="1"/>
        <end position="21"/>
    </location>
</feature>
<proteinExistence type="inferred from homology"/>
<reference evidence="7" key="1">
    <citation type="submission" date="2020-02" db="EMBL/GenBank/DDBJ databases">
        <authorList>
            <person name="Meier V. D."/>
        </authorList>
    </citation>
    <scope>NUCLEOTIDE SEQUENCE</scope>
    <source>
        <strain evidence="7">AVDCRST_MAG73</strain>
    </source>
</reference>
<dbReference type="GO" id="GO:0006565">
    <property type="term" value="P:L-serine catabolic process"/>
    <property type="evidence" value="ECO:0007669"/>
    <property type="project" value="TreeGrafter"/>
</dbReference>
<accession>A0A6J4TJW9</accession>
<keyword evidence="3" id="KW-0663">Pyridoxal phosphate</keyword>
<dbReference type="PANTHER" id="PTHR48078:SF7">
    <property type="entry name" value="BLL6502 PROTEIN"/>
    <property type="match status" value="1"/>
</dbReference>
<dbReference type="PANTHER" id="PTHR48078">
    <property type="entry name" value="THREONINE DEHYDRATASE, MITOCHONDRIAL-RELATED"/>
    <property type="match status" value="1"/>
</dbReference>
<sequence>MALPATAPRPRASEAADAAGWDGPVPTLHDVYRARQVVQRYLPPTPMLNPAALSARLGADVYVKCENLQPTGAFKVRGGVNLLSRLSDEELARGVVTASTGNHGQSIAFAAGLFGAKATIFVPEVANPLKVDAMRRLGAEVVFVGRDFDECREAAGRHAEDTGAYFVHSANEPHLIAGVATYVLEILDAVPDLDTLIVPVGGGSGLAGACLVGKAINPTLRVVGVGAEGAPAVRDSWRRRELLAYDRADTDAEGVATRVAFALPSSIIWDAVDDIALVSDAEMRRATLTLLETTRLLAEGAGAAALAAARQLRDTLSGQKVGVVLSGGNLTLDGLRRALAEETPW</sequence>
<dbReference type="CDD" id="cd01562">
    <property type="entry name" value="Thr-dehyd"/>
    <property type="match status" value="1"/>
</dbReference>
<evidence type="ECO:0000259" key="6">
    <source>
        <dbReference type="Pfam" id="PF00291"/>
    </source>
</evidence>
<evidence type="ECO:0000313" key="7">
    <source>
        <dbReference type="EMBL" id="CAA9524508.1"/>
    </source>
</evidence>